<feature type="transmembrane region" description="Helical" evidence="6">
    <location>
        <begin position="379"/>
        <end position="402"/>
    </location>
</feature>
<keyword evidence="3 6" id="KW-1133">Transmembrane helix</keyword>
<dbReference type="PANTHER" id="PTHR48021:SF24">
    <property type="entry name" value="MAJOR FACILITATOR SUPERFAMILY (MFS) PROFILE DOMAIN-CONTAINING PROTEIN"/>
    <property type="match status" value="1"/>
</dbReference>
<feature type="transmembrane region" description="Helical" evidence="6">
    <location>
        <begin position="189"/>
        <end position="209"/>
    </location>
</feature>
<evidence type="ECO:0000313" key="9">
    <source>
        <dbReference type="Proteomes" id="UP001566132"/>
    </source>
</evidence>
<evidence type="ECO:0000256" key="3">
    <source>
        <dbReference type="ARBA" id="ARBA00022989"/>
    </source>
</evidence>
<evidence type="ECO:0000256" key="5">
    <source>
        <dbReference type="ARBA" id="ARBA00023180"/>
    </source>
</evidence>
<dbReference type="InterPro" id="IPR020846">
    <property type="entry name" value="MFS_dom"/>
</dbReference>
<evidence type="ECO:0000313" key="8">
    <source>
        <dbReference type="EMBL" id="KAL1501268.1"/>
    </source>
</evidence>
<name>A0ABD1ER70_HYPHA</name>
<feature type="transmembrane region" description="Helical" evidence="6">
    <location>
        <begin position="414"/>
        <end position="434"/>
    </location>
</feature>
<dbReference type="InterPro" id="IPR050549">
    <property type="entry name" value="MFS_Trehalose_Transporter"/>
</dbReference>
<feature type="transmembrane region" description="Helical" evidence="6">
    <location>
        <begin position="156"/>
        <end position="177"/>
    </location>
</feature>
<keyword evidence="2 6" id="KW-0812">Transmembrane</keyword>
<evidence type="ECO:0000256" key="6">
    <source>
        <dbReference type="SAM" id="Phobius"/>
    </source>
</evidence>
<keyword evidence="9" id="KW-1185">Reference proteome</keyword>
<organism evidence="8 9">
    <name type="scientific">Hypothenemus hampei</name>
    <name type="common">Coffee berry borer</name>
    <dbReference type="NCBI Taxonomy" id="57062"/>
    <lineage>
        <taxon>Eukaryota</taxon>
        <taxon>Metazoa</taxon>
        <taxon>Ecdysozoa</taxon>
        <taxon>Arthropoda</taxon>
        <taxon>Hexapoda</taxon>
        <taxon>Insecta</taxon>
        <taxon>Pterygota</taxon>
        <taxon>Neoptera</taxon>
        <taxon>Endopterygota</taxon>
        <taxon>Coleoptera</taxon>
        <taxon>Polyphaga</taxon>
        <taxon>Cucujiformia</taxon>
        <taxon>Curculionidae</taxon>
        <taxon>Scolytinae</taxon>
        <taxon>Hypothenemus</taxon>
    </lineage>
</organism>
<dbReference type="AlphaFoldDB" id="A0ABD1ER70"/>
<evidence type="ECO:0000256" key="4">
    <source>
        <dbReference type="ARBA" id="ARBA00023136"/>
    </source>
</evidence>
<feature type="transmembrane region" description="Helical" evidence="6">
    <location>
        <begin position="315"/>
        <end position="335"/>
    </location>
</feature>
<dbReference type="EMBL" id="JBDJPC010000005">
    <property type="protein sequence ID" value="KAL1501268.1"/>
    <property type="molecule type" value="Genomic_DNA"/>
</dbReference>
<feature type="transmembrane region" description="Helical" evidence="6">
    <location>
        <begin position="56"/>
        <end position="83"/>
    </location>
</feature>
<dbReference type="PRINTS" id="PR00171">
    <property type="entry name" value="SUGRTRNSPORT"/>
</dbReference>
<comment type="subcellular location">
    <subcellularLocation>
        <location evidence="1">Membrane</location>
        <topology evidence="1">Multi-pass membrane protein</topology>
    </subcellularLocation>
</comment>
<feature type="transmembrane region" description="Helical" evidence="6">
    <location>
        <begin position="215"/>
        <end position="235"/>
    </location>
</feature>
<evidence type="ECO:0000259" key="7">
    <source>
        <dbReference type="PROSITE" id="PS50850"/>
    </source>
</evidence>
<sequence>MDPIGSSCFNLRIEEDARAQLEEEERKNEQLAEIICSVRSLTKYEGKSLKIIYPQIVAALIAASYHIAVGIGFAYSAILIPNLNMMNSTDPDHIMATKTESSWVASAMVIVAPIGGISAGFIMDSIGRLNTIKLALFPSIIGWTLIALAWNVPMLIVGRVLTGIATTWGSSPATVYITEIARADVRGSLISLAPAFASLGMMLTFLKGWFFSWRIVAWTCLVYCVAPIILIQFFIPESPPWLVSKDRIDEASKGLKWLHRNQPHPEQRKETMDELQLSLLKKERQIKLEAANRNGNGAGAKFREFLKPSGYKPMIILFGLFFFQQFSGIYITLFYSVSFLEETHSSINPYLASILICTVRFIMSCINTYMLKNFHRRPLIMVSGLGMCLCMLFSGLFTQWIINNTFDQTWTPTALLILYVITSMIGLLPIPWTMTAELFPIEIRGVAHSIAYSANNFIMFASIQSYYTLSDLFGGIVGVQWFFAVVSILAGVYVFIFLPETHGKKLSEITDYFLNSGAFYILSKPTNKTASMKKGTSRVPRKDIVKRPQEDKLLNDV</sequence>
<dbReference type="Gene3D" id="1.20.1250.20">
    <property type="entry name" value="MFS general substrate transporter like domains"/>
    <property type="match status" value="1"/>
</dbReference>
<dbReference type="InterPro" id="IPR003663">
    <property type="entry name" value="Sugar/inositol_transpt"/>
</dbReference>
<protein>
    <recommendedName>
        <fullName evidence="7">Major facilitator superfamily (MFS) profile domain-containing protein</fullName>
    </recommendedName>
</protein>
<feature type="transmembrane region" description="Helical" evidence="6">
    <location>
        <begin position="446"/>
        <end position="467"/>
    </location>
</feature>
<feature type="transmembrane region" description="Helical" evidence="6">
    <location>
        <begin position="479"/>
        <end position="498"/>
    </location>
</feature>
<accession>A0ABD1ER70</accession>
<feature type="domain" description="Major facilitator superfamily (MFS) profile" evidence="7">
    <location>
        <begin position="56"/>
        <end position="502"/>
    </location>
</feature>
<reference evidence="8 9" key="1">
    <citation type="submission" date="2024-05" db="EMBL/GenBank/DDBJ databases">
        <title>Genetic variation in Jamaican populations of the coffee berry borer (Hypothenemus hampei).</title>
        <authorList>
            <person name="Errbii M."/>
            <person name="Myrie A."/>
        </authorList>
    </citation>
    <scope>NUCLEOTIDE SEQUENCE [LARGE SCALE GENOMIC DNA]</scope>
    <source>
        <strain evidence="8">JA-Hopewell-2020-01-JO</strain>
        <tissue evidence="8">Whole body</tissue>
    </source>
</reference>
<dbReference type="Proteomes" id="UP001566132">
    <property type="component" value="Unassembled WGS sequence"/>
</dbReference>
<comment type="caution">
    <text evidence="8">The sequence shown here is derived from an EMBL/GenBank/DDBJ whole genome shotgun (WGS) entry which is preliminary data.</text>
</comment>
<feature type="transmembrane region" description="Helical" evidence="6">
    <location>
        <begin position="134"/>
        <end position="150"/>
    </location>
</feature>
<keyword evidence="4 6" id="KW-0472">Membrane</keyword>
<evidence type="ECO:0000256" key="2">
    <source>
        <dbReference type="ARBA" id="ARBA00022692"/>
    </source>
</evidence>
<dbReference type="SUPFAM" id="SSF103473">
    <property type="entry name" value="MFS general substrate transporter"/>
    <property type="match status" value="1"/>
</dbReference>
<dbReference type="Pfam" id="PF00083">
    <property type="entry name" value="Sugar_tr"/>
    <property type="match status" value="1"/>
</dbReference>
<gene>
    <name evidence="8" type="ORF">ABEB36_006623</name>
</gene>
<dbReference type="InterPro" id="IPR005828">
    <property type="entry name" value="MFS_sugar_transport-like"/>
</dbReference>
<feature type="transmembrane region" description="Helical" evidence="6">
    <location>
        <begin position="103"/>
        <end position="122"/>
    </location>
</feature>
<evidence type="ECO:0000256" key="1">
    <source>
        <dbReference type="ARBA" id="ARBA00004141"/>
    </source>
</evidence>
<feature type="transmembrane region" description="Helical" evidence="6">
    <location>
        <begin position="347"/>
        <end position="367"/>
    </location>
</feature>
<dbReference type="GO" id="GO:0016020">
    <property type="term" value="C:membrane"/>
    <property type="evidence" value="ECO:0007669"/>
    <property type="project" value="UniProtKB-SubCell"/>
</dbReference>
<dbReference type="PROSITE" id="PS50850">
    <property type="entry name" value="MFS"/>
    <property type="match status" value="1"/>
</dbReference>
<dbReference type="FunFam" id="1.20.1250.20:FF:000249">
    <property type="entry name" value="facilitated trehalose transporter Tret1"/>
    <property type="match status" value="1"/>
</dbReference>
<dbReference type="PANTHER" id="PTHR48021">
    <property type="match status" value="1"/>
</dbReference>
<proteinExistence type="predicted"/>
<dbReference type="InterPro" id="IPR036259">
    <property type="entry name" value="MFS_trans_sf"/>
</dbReference>
<keyword evidence="5" id="KW-0325">Glycoprotein</keyword>